<evidence type="ECO:0000313" key="1">
    <source>
        <dbReference type="EMBL" id="KAF4611146.1"/>
    </source>
</evidence>
<dbReference type="EMBL" id="JAACJL010000058">
    <property type="protein sequence ID" value="KAF4611146.1"/>
    <property type="molecule type" value="Genomic_DNA"/>
</dbReference>
<dbReference type="InterPro" id="IPR032675">
    <property type="entry name" value="LRR_dom_sf"/>
</dbReference>
<evidence type="ECO:0000313" key="2">
    <source>
        <dbReference type="Proteomes" id="UP000521872"/>
    </source>
</evidence>
<sequence length="464" mass="53204">MDSYVQRIRHFIVWDNGDDPVEISPHIYMYLYELRHFRLFPALRELTILHRDFVDYPSNDVPSLWLTPSPSLSEVSILGIGADGVAETLIEKISRSSPDVRQISLKGELGFELGPFLGIMVQFSNLRKLKISSCCDDAIISAHDIDSLSRLKKLQDLQLYFEKAQFKSSSGSNYHKRISIEEDTGFDSLENLRLTAPSRTALQVLEHIPAAKSITKVTIRLQGAKNHAVPYVLQNILRLGSNTLRELQITTCHKIDCPGMSDMFYQCLEDFSLRLPRLEVLDIKLDRVDEELLTALAKSGLSRALTTLHLTPDSSRECYNLRASELGIIAELFPNLRSLEIPLFMDMSKYCLEEMQNFVQSAGARKARNWKVHPLRHLAISPLQLQFSATGDTENTAARTRDRLVMMPAVQRNVESAYVYARYLHQVFPYLRHTDLRDWGHKEVNHHWMEDVFSLIARFVKEDE</sequence>
<keyword evidence="2" id="KW-1185">Reference proteome</keyword>
<proteinExistence type="predicted"/>
<organism evidence="1 2">
    <name type="scientific">Agrocybe pediades</name>
    <dbReference type="NCBI Taxonomy" id="84607"/>
    <lineage>
        <taxon>Eukaryota</taxon>
        <taxon>Fungi</taxon>
        <taxon>Dikarya</taxon>
        <taxon>Basidiomycota</taxon>
        <taxon>Agaricomycotina</taxon>
        <taxon>Agaricomycetes</taxon>
        <taxon>Agaricomycetidae</taxon>
        <taxon>Agaricales</taxon>
        <taxon>Agaricineae</taxon>
        <taxon>Strophariaceae</taxon>
        <taxon>Agrocybe</taxon>
    </lineage>
</organism>
<reference evidence="1 2" key="1">
    <citation type="submission" date="2019-12" db="EMBL/GenBank/DDBJ databases">
        <authorList>
            <person name="Floudas D."/>
            <person name="Bentzer J."/>
            <person name="Ahren D."/>
            <person name="Johansson T."/>
            <person name="Persson P."/>
            <person name="Tunlid A."/>
        </authorList>
    </citation>
    <scope>NUCLEOTIDE SEQUENCE [LARGE SCALE GENOMIC DNA]</scope>
    <source>
        <strain evidence="1 2">CBS 102.39</strain>
    </source>
</reference>
<protein>
    <submittedName>
        <fullName evidence="1">Uncharacterized protein</fullName>
    </submittedName>
</protein>
<gene>
    <name evidence="1" type="ORF">D9613_007115</name>
</gene>
<name>A0A8H4QI05_9AGAR</name>
<dbReference type="AlphaFoldDB" id="A0A8H4QI05"/>
<comment type="caution">
    <text evidence="1">The sequence shown here is derived from an EMBL/GenBank/DDBJ whole genome shotgun (WGS) entry which is preliminary data.</text>
</comment>
<dbReference type="Gene3D" id="3.80.10.10">
    <property type="entry name" value="Ribonuclease Inhibitor"/>
    <property type="match status" value="1"/>
</dbReference>
<accession>A0A8H4QI05</accession>
<dbReference type="Proteomes" id="UP000521872">
    <property type="component" value="Unassembled WGS sequence"/>
</dbReference>
<dbReference type="SUPFAM" id="SSF52047">
    <property type="entry name" value="RNI-like"/>
    <property type="match status" value="1"/>
</dbReference>